<comment type="caution">
    <text evidence="4">The sequence shown here is derived from an EMBL/GenBank/DDBJ whole genome shotgun (WGS) entry which is preliminary data.</text>
</comment>
<proteinExistence type="predicted"/>
<dbReference type="Proteomes" id="UP000249396">
    <property type="component" value="Unassembled WGS sequence"/>
</dbReference>
<evidence type="ECO:0000313" key="4">
    <source>
        <dbReference type="EMBL" id="PZN84504.1"/>
    </source>
</evidence>
<keyword evidence="1" id="KW-0596">Phosphopantetheine</keyword>
<dbReference type="AlphaFoldDB" id="A0A2W4TJD3"/>
<name>A0A2W4TJD3_9GAMM</name>
<keyword evidence="2" id="KW-0597">Phosphoprotein</keyword>
<gene>
    <name evidence="4" type="ORF">DM484_02685</name>
</gene>
<evidence type="ECO:0000259" key="3">
    <source>
        <dbReference type="PROSITE" id="PS50075"/>
    </source>
</evidence>
<dbReference type="InterPro" id="IPR036736">
    <property type="entry name" value="ACP-like_sf"/>
</dbReference>
<protein>
    <submittedName>
        <fullName evidence="4">Acyl carrier protein</fullName>
    </submittedName>
</protein>
<dbReference type="PROSITE" id="PS00012">
    <property type="entry name" value="PHOSPHOPANTETHEINE"/>
    <property type="match status" value="1"/>
</dbReference>
<dbReference type="InterPro" id="IPR009081">
    <property type="entry name" value="PP-bd_ACP"/>
</dbReference>
<feature type="domain" description="Carrier" evidence="3">
    <location>
        <begin position="2"/>
        <end position="84"/>
    </location>
</feature>
<dbReference type="SUPFAM" id="SSF47336">
    <property type="entry name" value="ACP-like"/>
    <property type="match status" value="1"/>
</dbReference>
<dbReference type="NCBIfam" id="NF006617">
    <property type="entry name" value="PRK09184.1"/>
    <property type="match status" value="1"/>
</dbReference>
<dbReference type="Gene3D" id="1.10.1200.10">
    <property type="entry name" value="ACP-like"/>
    <property type="match status" value="1"/>
</dbReference>
<evidence type="ECO:0000256" key="2">
    <source>
        <dbReference type="ARBA" id="ARBA00022553"/>
    </source>
</evidence>
<sequence length="89" mass="9679">MENIEAELKQLIIDTLELEGISSADILSEAPLFGEGLGLDSIDALELGVALKKKYKIHIDTDSAELVNYFASVNNLAGFVISQQKKNTL</sequence>
<dbReference type="InterPro" id="IPR006162">
    <property type="entry name" value="Ppantetheine_attach_site"/>
</dbReference>
<reference evidence="4 5" key="1">
    <citation type="journal article" date="2018" name="Aquat. Microb. Ecol.">
        <title>Gammaproteobacterial methanotrophs dominate.</title>
        <authorList>
            <person name="Rissanen A.J."/>
            <person name="Saarenheimo J."/>
            <person name="Tiirola M."/>
            <person name="Peura S."/>
            <person name="Aalto S.L."/>
            <person name="Karvinen A."/>
            <person name="Nykanen H."/>
        </authorList>
    </citation>
    <scope>NUCLEOTIDE SEQUENCE [LARGE SCALE GENOMIC DNA]</scope>
    <source>
        <strain evidence="4">AMbin10</strain>
    </source>
</reference>
<evidence type="ECO:0000313" key="5">
    <source>
        <dbReference type="Proteomes" id="UP000249396"/>
    </source>
</evidence>
<organism evidence="4 5">
    <name type="scientific">Candidatus Methylumidiphilus alinenensis</name>
    <dbReference type="NCBI Taxonomy" id="2202197"/>
    <lineage>
        <taxon>Bacteria</taxon>
        <taxon>Pseudomonadati</taxon>
        <taxon>Pseudomonadota</taxon>
        <taxon>Gammaproteobacteria</taxon>
        <taxon>Methylococcales</taxon>
        <taxon>Candidatus Methylumidiphilus</taxon>
    </lineage>
</organism>
<dbReference type="PROSITE" id="PS50075">
    <property type="entry name" value="CARRIER"/>
    <property type="match status" value="1"/>
</dbReference>
<accession>A0A2W4TJD3</accession>
<evidence type="ECO:0000256" key="1">
    <source>
        <dbReference type="ARBA" id="ARBA00022450"/>
    </source>
</evidence>
<dbReference type="Pfam" id="PF00550">
    <property type="entry name" value="PP-binding"/>
    <property type="match status" value="1"/>
</dbReference>
<dbReference type="EMBL" id="QJPH01000152">
    <property type="protein sequence ID" value="PZN84504.1"/>
    <property type="molecule type" value="Genomic_DNA"/>
</dbReference>